<evidence type="ECO:0000256" key="1">
    <source>
        <dbReference type="SAM" id="MobiDB-lite"/>
    </source>
</evidence>
<gene>
    <name evidence="2" type="ORF">G7Y89_g4428</name>
</gene>
<reference evidence="2 3" key="1">
    <citation type="submission" date="2020-03" db="EMBL/GenBank/DDBJ databases">
        <title>Draft Genome Sequence of Cudoniella acicularis.</title>
        <authorList>
            <person name="Buettner E."/>
            <person name="Kellner H."/>
        </authorList>
    </citation>
    <scope>NUCLEOTIDE SEQUENCE [LARGE SCALE GENOMIC DNA]</scope>
    <source>
        <strain evidence="2 3">DSM 108380</strain>
    </source>
</reference>
<evidence type="ECO:0000313" key="2">
    <source>
        <dbReference type="EMBL" id="KAF4633684.1"/>
    </source>
</evidence>
<protein>
    <submittedName>
        <fullName evidence="2">Uncharacterized protein</fullName>
    </submittedName>
</protein>
<dbReference type="EMBL" id="JAAMPI010000240">
    <property type="protein sequence ID" value="KAF4633684.1"/>
    <property type="molecule type" value="Genomic_DNA"/>
</dbReference>
<dbReference type="Proteomes" id="UP000566819">
    <property type="component" value="Unassembled WGS sequence"/>
</dbReference>
<feature type="compositionally biased region" description="Low complexity" evidence="1">
    <location>
        <begin position="32"/>
        <end position="53"/>
    </location>
</feature>
<proteinExistence type="predicted"/>
<accession>A0A8H4RRL9</accession>
<sequence length="106" mass="10975">MSSNAFSTSSNCSSSSSNNSNNSYLTADPATNNGFSNQGQNASSSSQPAAQTGFENKPQLIQAERQALGAGLYGDSRREKERFVNEDPGSSGPCGSKQTVAWGGSN</sequence>
<feature type="compositionally biased region" description="Low complexity" evidence="1">
    <location>
        <begin position="1"/>
        <end position="23"/>
    </location>
</feature>
<keyword evidence="3" id="KW-1185">Reference proteome</keyword>
<organism evidence="2 3">
    <name type="scientific">Cudoniella acicularis</name>
    <dbReference type="NCBI Taxonomy" id="354080"/>
    <lineage>
        <taxon>Eukaryota</taxon>
        <taxon>Fungi</taxon>
        <taxon>Dikarya</taxon>
        <taxon>Ascomycota</taxon>
        <taxon>Pezizomycotina</taxon>
        <taxon>Leotiomycetes</taxon>
        <taxon>Helotiales</taxon>
        <taxon>Tricladiaceae</taxon>
        <taxon>Cudoniella</taxon>
    </lineage>
</organism>
<feature type="compositionally biased region" description="Basic and acidic residues" evidence="1">
    <location>
        <begin position="75"/>
        <end position="85"/>
    </location>
</feature>
<comment type="caution">
    <text evidence="2">The sequence shown here is derived from an EMBL/GenBank/DDBJ whole genome shotgun (WGS) entry which is preliminary data.</text>
</comment>
<dbReference type="AlphaFoldDB" id="A0A8H4RRL9"/>
<name>A0A8H4RRL9_9HELO</name>
<evidence type="ECO:0000313" key="3">
    <source>
        <dbReference type="Proteomes" id="UP000566819"/>
    </source>
</evidence>
<feature type="region of interest" description="Disordered" evidence="1">
    <location>
        <begin position="1"/>
        <end position="106"/>
    </location>
</feature>